<dbReference type="SUPFAM" id="SSF55620">
    <property type="entry name" value="Tetrahydrobiopterin biosynthesis enzymes-like"/>
    <property type="match status" value="1"/>
</dbReference>
<dbReference type="PANTHER" id="PTHR12589:SF7">
    <property type="entry name" value="6-PYRUVOYL TETRAHYDROBIOPTERIN SYNTHASE"/>
    <property type="match status" value="1"/>
</dbReference>
<organism evidence="5">
    <name type="scientific">marine metagenome</name>
    <dbReference type="NCBI Taxonomy" id="408172"/>
    <lineage>
        <taxon>unclassified sequences</taxon>
        <taxon>metagenomes</taxon>
        <taxon>ecological metagenomes</taxon>
    </lineage>
</organism>
<evidence type="ECO:0000256" key="3">
    <source>
        <dbReference type="ARBA" id="ARBA00022833"/>
    </source>
</evidence>
<dbReference type="Gene3D" id="3.30.479.10">
    <property type="entry name" value="6-pyruvoyl tetrahydropterin synthase/QueD"/>
    <property type="match status" value="1"/>
</dbReference>
<accession>A0A381XF23</accession>
<keyword evidence="4" id="KW-0456">Lyase</keyword>
<evidence type="ECO:0000313" key="5">
    <source>
        <dbReference type="EMBL" id="SVA63354.1"/>
    </source>
</evidence>
<dbReference type="EMBL" id="UINC01014950">
    <property type="protein sequence ID" value="SVA63354.1"/>
    <property type="molecule type" value="Genomic_DNA"/>
</dbReference>
<name>A0A381XF23_9ZZZZ</name>
<proteinExistence type="predicted"/>
<evidence type="ECO:0008006" key="6">
    <source>
        <dbReference type="Google" id="ProtNLM"/>
    </source>
</evidence>
<dbReference type="AlphaFoldDB" id="A0A381XF23"/>
<evidence type="ECO:0000256" key="4">
    <source>
        <dbReference type="ARBA" id="ARBA00023239"/>
    </source>
</evidence>
<reference evidence="5" key="1">
    <citation type="submission" date="2018-05" db="EMBL/GenBank/DDBJ databases">
        <authorList>
            <person name="Lanie J.A."/>
            <person name="Ng W.-L."/>
            <person name="Kazmierczak K.M."/>
            <person name="Andrzejewski T.M."/>
            <person name="Davidsen T.M."/>
            <person name="Wayne K.J."/>
            <person name="Tettelin H."/>
            <person name="Glass J.I."/>
            <person name="Rusch D."/>
            <person name="Podicherti R."/>
            <person name="Tsui H.-C.T."/>
            <person name="Winkler M.E."/>
        </authorList>
    </citation>
    <scope>NUCLEOTIDE SEQUENCE</scope>
</reference>
<dbReference type="InterPro" id="IPR007115">
    <property type="entry name" value="6-PTP_synth/QueD"/>
</dbReference>
<keyword evidence="2" id="KW-0479">Metal-binding</keyword>
<dbReference type="GO" id="GO:0046872">
    <property type="term" value="F:metal ion binding"/>
    <property type="evidence" value="ECO:0007669"/>
    <property type="project" value="UniProtKB-KW"/>
</dbReference>
<evidence type="ECO:0000256" key="1">
    <source>
        <dbReference type="ARBA" id="ARBA00001947"/>
    </source>
</evidence>
<dbReference type="GO" id="GO:0016829">
    <property type="term" value="F:lyase activity"/>
    <property type="evidence" value="ECO:0007669"/>
    <property type="project" value="UniProtKB-KW"/>
</dbReference>
<comment type="cofactor">
    <cofactor evidence="1">
        <name>Zn(2+)</name>
        <dbReference type="ChEBI" id="CHEBI:29105"/>
    </cofactor>
</comment>
<evidence type="ECO:0000256" key="2">
    <source>
        <dbReference type="ARBA" id="ARBA00022723"/>
    </source>
</evidence>
<dbReference type="Pfam" id="PF01242">
    <property type="entry name" value="PTPS"/>
    <property type="match status" value="1"/>
</dbReference>
<keyword evidence="3" id="KW-0862">Zinc</keyword>
<dbReference type="PANTHER" id="PTHR12589">
    <property type="entry name" value="PYRUVOYL TETRAHYDROBIOPTERIN SYNTHASE"/>
    <property type="match status" value="1"/>
</dbReference>
<gene>
    <name evidence="5" type="ORF">METZ01_LOCUS116208</name>
</gene>
<sequence>MANPIITKKYRFCASHKYVNQAWTEEENREVFGKDYRNHGHNYILEVSITGPIDPGSGWLVDLKQLNVLVKTHVVNVLDHSQIEQDVEWFKDKQPSSENILIWAWNEIFPRLDKGTLHRLRLVETHSIHTDYYGPGE</sequence>
<dbReference type="InterPro" id="IPR038418">
    <property type="entry name" value="6-PTP_synth/QueD_sf"/>
</dbReference>
<protein>
    <recommendedName>
        <fullName evidence="6">6-pyruvoyl tetrahydrobiopterin synthase</fullName>
    </recommendedName>
</protein>